<keyword evidence="3" id="KW-1185">Reference proteome</keyword>
<evidence type="ECO:0000256" key="1">
    <source>
        <dbReference type="SAM" id="Phobius"/>
    </source>
</evidence>
<accession>A0ABQ9GWC5</accession>
<organism evidence="2 3">
    <name type="scientific">Dryococelus australis</name>
    <dbReference type="NCBI Taxonomy" id="614101"/>
    <lineage>
        <taxon>Eukaryota</taxon>
        <taxon>Metazoa</taxon>
        <taxon>Ecdysozoa</taxon>
        <taxon>Arthropoda</taxon>
        <taxon>Hexapoda</taxon>
        <taxon>Insecta</taxon>
        <taxon>Pterygota</taxon>
        <taxon>Neoptera</taxon>
        <taxon>Polyneoptera</taxon>
        <taxon>Phasmatodea</taxon>
        <taxon>Verophasmatodea</taxon>
        <taxon>Anareolatae</taxon>
        <taxon>Phasmatidae</taxon>
        <taxon>Eurycanthinae</taxon>
        <taxon>Dryococelus</taxon>
    </lineage>
</organism>
<comment type="caution">
    <text evidence="2">The sequence shown here is derived from an EMBL/GenBank/DDBJ whole genome shotgun (WGS) entry which is preliminary data.</text>
</comment>
<gene>
    <name evidence="2" type="ORF">PR048_024204</name>
</gene>
<keyword evidence="1" id="KW-1133">Transmembrane helix</keyword>
<keyword evidence="1" id="KW-0472">Membrane</keyword>
<name>A0ABQ9GWC5_9NEOP</name>
<evidence type="ECO:0000313" key="3">
    <source>
        <dbReference type="Proteomes" id="UP001159363"/>
    </source>
</evidence>
<reference evidence="2 3" key="1">
    <citation type="submission" date="2023-02" db="EMBL/GenBank/DDBJ databases">
        <title>LHISI_Scaffold_Assembly.</title>
        <authorList>
            <person name="Stuart O.P."/>
            <person name="Cleave R."/>
            <person name="Magrath M.J.L."/>
            <person name="Mikheyev A.S."/>
        </authorList>
    </citation>
    <scope>NUCLEOTIDE SEQUENCE [LARGE SCALE GENOMIC DNA]</scope>
    <source>
        <strain evidence="2">Daus_M_001</strain>
        <tissue evidence="2">Leg muscle</tissue>
    </source>
</reference>
<feature type="transmembrane region" description="Helical" evidence="1">
    <location>
        <begin position="129"/>
        <end position="148"/>
    </location>
</feature>
<keyword evidence="1" id="KW-0812">Transmembrane</keyword>
<dbReference type="Proteomes" id="UP001159363">
    <property type="component" value="Chromosome 8"/>
</dbReference>
<proteinExistence type="predicted"/>
<sequence length="376" mass="43176">MVLHSSCAVAQEQLLDIEYNHDCVKLRPVCDSATVSVRNISAGKNYRFEVCSVHYSKIIQLYQKTAFDGASNMSSEYSRYHPPYHFWDYCSRRRPFSRTHTSDIIVQEYVCLRLESLAGGQEAMQTSKILVAFITGLALKTLATNLIIKELYFNPKVRNEANVLLQKFLSFETILVAMVFMLIFEIMTPPADYLQTKKTGLCARLEACFTAQNKLEVARASKVFSSVMARLLDEEIESNHSLEAENLYLELELQSKRVRKIKKIPGELADDEESAITEKNKLRIKVFNCIIDKRNQSMRSRFDDHKNLYLDLSCFDLTRFSELKKGDWPQISSPLTEKYTTGAHIESDSESETSEEIVQNEARTYRMEDPCKGCIN</sequence>
<feature type="transmembrane region" description="Helical" evidence="1">
    <location>
        <begin position="168"/>
        <end position="188"/>
    </location>
</feature>
<evidence type="ECO:0000313" key="2">
    <source>
        <dbReference type="EMBL" id="KAJ8876294.1"/>
    </source>
</evidence>
<protein>
    <submittedName>
        <fullName evidence="2">Uncharacterized protein</fullName>
    </submittedName>
</protein>
<dbReference type="EMBL" id="JARBHB010000009">
    <property type="protein sequence ID" value="KAJ8876294.1"/>
    <property type="molecule type" value="Genomic_DNA"/>
</dbReference>